<dbReference type="InterPro" id="IPR009057">
    <property type="entry name" value="Homeodomain-like_sf"/>
</dbReference>
<feature type="compositionally biased region" description="Polar residues" evidence="1">
    <location>
        <begin position="126"/>
        <end position="144"/>
    </location>
</feature>
<feature type="domain" description="Myb-like" evidence="2">
    <location>
        <begin position="45"/>
        <end position="87"/>
    </location>
</feature>
<proteinExistence type="predicted"/>
<accession>A0A7S3C1G9</accession>
<dbReference type="AlphaFoldDB" id="A0A7S3C1G9"/>
<protein>
    <recommendedName>
        <fullName evidence="5">Myb-like domain-containing protein</fullName>
    </recommendedName>
</protein>
<dbReference type="Pfam" id="PF00249">
    <property type="entry name" value="Myb_DNA-binding"/>
    <property type="match status" value="1"/>
</dbReference>
<evidence type="ECO:0000313" key="4">
    <source>
        <dbReference type="EMBL" id="CAE0151385.1"/>
    </source>
</evidence>
<evidence type="ECO:0000259" key="3">
    <source>
        <dbReference type="PROSITE" id="PS51294"/>
    </source>
</evidence>
<evidence type="ECO:0008006" key="5">
    <source>
        <dbReference type="Google" id="ProtNLM"/>
    </source>
</evidence>
<dbReference type="InterPro" id="IPR001005">
    <property type="entry name" value="SANT/Myb"/>
</dbReference>
<dbReference type="InterPro" id="IPR017930">
    <property type="entry name" value="Myb_dom"/>
</dbReference>
<dbReference type="Gene3D" id="1.10.10.60">
    <property type="entry name" value="Homeodomain-like"/>
    <property type="match status" value="1"/>
</dbReference>
<feature type="domain" description="HTH myb-type" evidence="3">
    <location>
        <begin position="43"/>
        <end position="91"/>
    </location>
</feature>
<dbReference type="SUPFAM" id="SSF46689">
    <property type="entry name" value="Homeodomain-like"/>
    <property type="match status" value="1"/>
</dbReference>
<gene>
    <name evidence="4" type="ORF">HERI1096_LOCUS38911</name>
</gene>
<dbReference type="PROSITE" id="PS50090">
    <property type="entry name" value="MYB_LIKE"/>
    <property type="match status" value="1"/>
</dbReference>
<reference evidence="4" key="1">
    <citation type="submission" date="2021-01" db="EMBL/GenBank/DDBJ databases">
        <authorList>
            <person name="Corre E."/>
            <person name="Pelletier E."/>
            <person name="Niang G."/>
            <person name="Scheremetjew M."/>
            <person name="Finn R."/>
            <person name="Kale V."/>
            <person name="Holt S."/>
            <person name="Cochrane G."/>
            <person name="Meng A."/>
            <person name="Brown T."/>
            <person name="Cohen L."/>
        </authorList>
    </citation>
    <scope>NUCLEOTIDE SEQUENCE</scope>
    <source>
        <strain evidence="4">CCMP281</strain>
    </source>
</reference>
<dbReference type="CDD" id="cd00167">
    <property type="entry name" value="SANT"/>
    <property type="match status" value="1"/>
</dbReference>
<evidence type="ECO:0000256" key="1">
    <source>
        <dbReference type="SAM" id="MobiDB-lite"/>
    </source>
</evidence>
<evidence type="ECO:0000259" key="2">
    <source>
        <dbReference type="PROSITE" id="PS50090"/>
    </source>
</evidence>
<sequence>MAERIWGGDPGDTLLLWDLLEGSEHLVVKCLESMGGGRHESARAWEHWEDAIISQMVGEGGHRWSQIVRRLPGRTQSSVRNRYQRMTKGLTKRGINKCKLCGQQKLGHTCTMPRAPPGSPFFGRSTPRTSHNMWESESCANSESYGEDGEDETPLTARNDEAPPLKTRLVLRGVDAGANVILPNGPISVEEETLRKRDVITPTPPLALVTRSYSTASSMLANLAEPLTPELQSLSSTSKVQNKANAAVLKSMPSFLKAYDECDTENPMMSVWNELRAEHALIDA</sequence>
<dbReference type="EMBL" id="HBHX01070491">
    <property type="protein sequence ID" value="CAE0151385.1"/>
    <property type="molecule type" value="Transcribed_RNA"/>
</dbReference>
<organism evidence="4">
    <name type="scientific">Haptolina ericina</name>
    <dbReference type="NCBI Taxonomy" id="156174"/>
    <lineage>
        <taxon>Eukaryota</taxon>
        <taxon>Haptista</taxon>
        <taxon>Haptophyta</taxon>
        <taxon>Prymnesiophyceae</taxon>
        <taxon>Prymnesiales</taxon>
        <taxon>Prymnesiaceae</taxon>
        <taxon>Haptolina</taxon>
    </lineage>
</organism>
<dbReference type="PROSITE" id="PS51294">
    <property type="entry name" value="HTH_MYB"/>
    <property type="match status" value="1"/>
</dbReference>
<feature type="region of interest" description="Disordered" evidence="1">
    <location>
        <begin position="111"/>
        <end position="160"/>
    </location>
</feature>
<name>A0A7S3C1G9_9EUKA</name>
<dbReference type="SMART" id="SM00717">
    <property type="entry name" value="SANT"/>
    <property type="match status" value="1"/>
</dbReference>